<sequence length="261" mass="29951">MNVVISNPVKADTFTSMFQHMKAFTEQVNIMFEKDHMYLQTMDSAHVSVVEYNLPNTWFDNYEHTNTSAIPIGINSTMLFRVLNTREKNQRIVLEFDPDYSDKLTISFTSDDKTLFDKHFEIPLLDLEYELMDIPTSECDAEFSIPSIKFANMVNQLRMFGDTVDIVCSEDKIVMNSLSEGLGKMSVNIDISDLDSYAINEGEVMNISFSLAMMTNICAYHKVAKDMEIKLTKNFPMKVVYFLGSEDAKMTFYLAPKINED</sequence>
<dbReference type="NCBIfam" id="TIGR00590">
    <property type="entry name" value="pcna"/>
    <property type="match status" value="1"/>
</dbReference>
<dbReference type="EMBL" id="MN740389">
    <property type="protein sequence ID" value="QHU03801.1"/>
    <property type="molecule type" value="Genomic_DNA"/>
</dbReference>
<name>A0A6C0JFU8_9ZZZZ</name>
<reference evidence="5" key="1">
    <citation type="journal article" date="2020" name="Nature">
        <title>Giant virus diversity and host interactions through global metagenomics.</title>
        <authorList>
            <person name="Schulz F."/>
            <person name="Roux S."/>
            <person name="Paez-Espino D."/>
            <person name="Jungbluth S."/>
            <person name="Walsh D.A."/>
            <person name="Denef V.J."/>
            <person name="McMahon K.D."/>
            <person name="Konstantinidis K.T."/>
            <person name="Eloe-Fadrosh E.A."/>
            <person name="Kyrpides N.C."/>
            <person name="Woyke T."/>
        </authorList>
    </citation>
    <scope>NUCLEOTIDE SEQUENCE</scope>
    <source>
        <strain evidence="5">GVMAG-M-3300027708-20</strain>
    </source>
</reference>
<evidence type="ECO:0000313" key="5">
    <source>
        <dbReference type="EMBL" id="QHU03801.1"/>
    </source>
</evidence>
<dbReference type="Pfam" id="PF00705">
    <property type="entry name" value="PCNA_N"/>
    <property type="match status" value="1"/>
</dbReference>
<dbReference type="GO" id="GO:0006272">
    <property type="term" value="P:leading strand elongation"/>
    <property type="evidence" value="ECO:0007669"/>
    <property type="project" value="TreeGrafter"/>
</dbReference>
<comment type="similarity">
    <text evidence="1">Belongs to the PCNA family.</text>
</comment>
<dbReference type="PRINTS" id="PR00339">
    <property type="entry name" value="PCNACYCLIN"/>
</dbReference>
<dbReference type="GO" id="GO:0003677">
    <property type="term" value="F:DNA binding"/>
    <property type="evidence" value="ECO:0007669"/>
    <property type="project" value="UniProtKB-KW"/>
</dbReference>
<dbReference type="InterPro" id="IPR022648">
    <property type="entry name" value="Pr_cel_nuc_antig_N"/>
</dbReference>
<dbReference type="PANTHER" id="PTHR11352:SF0">
    <property type="entry name" value="PROLIFERATING CELL NUCLEAR ANTIGEN"/>
    <property type="match status" value="1"/>
</dbReference>
<dbReference type="Pfam" id="PF02747">
    <property type="entry name" value="PCNA_C"/>
    <property type="match status" value="1"/>
</dbReference>
<evidence type="ECO:0000256" key="2">
    <source>
        <dbReference type="ARBA" id="ARBA00023125"/>
    </source>
</evidence>
<dbReference type="PANTHER" id="PTHR11352">
    <property type="entry name" value="PROLIFERATING CELL NUCLEAR ANTIGEN"/>
    <property type="match status" value="1"/>
</dbReference>
<dbReference type="HAMAP" id="MF_00317">
    <property type="entry name" value="DNApol_clamp_arch"/>
    <property type="match status" value="1"/>
</dbReference>
<dbReference type="Gene3D" id="3.70.10.10">
    <property type="match status" value="1"/>
</dbReference>
<evidence type="ECO:0008006" key="6">
    <source>
        <dbReference type="Google" id="ProtNLM"/>
    </source>
</evidence>
<dbReference type="InterPro" id="IPR000730">
    <property type="entry name" value="Pr_cel_nuc_antig"/>
</dbReference>
<protein>
    <recommendedName>
        <fullName evidence="6">Proliferating cell nuclear antigen PCNA C-terminal domain-containing protein</fullName>
    </recommendedName>
</protein>
<dbReference type="SUPFAM" id="SSF55979">
    <property type="entry name" value="DNA clamp"/>
    <property type="match status" value="2"/>
</dbReference>
<proteinExistence type="inferred from homology"/>
<dbReference type="AlphaFoldDB" id="A0A6C0JFU8"/>
<evidence type="ECO:0000259" key="4">
    <source>
        <dbReference type="Pfam" id="PF02747"/>
    </source>
</evidence>
<evidence type="ECO:0000259" key="3">
    <source>
        <dbReference type="Pfam" id="PF00705"/>
    </source>
</evidence>
<dbReference type="CDD" id="cd00577">
    <property type="entry name" value="PCNA"/>
    <property type="match status" value="1"/>
</dbReference>
<dbReference type="InterPro" id="IPR022649">
    <property type="entry name" value="Pr_cel_nuc_antig_C"/>
</dbReference>
<feature type="domain" description="Proliferating cell nuclear antigen PCNA N-terminal" evidence="3">
    <location>
        <begin position="13"/>
        <end position="128"/>
    </location>
</feature>
<accession>A0A6C0JFU8</accession>
<dbReference type="GO" id="GO:0030337">
    <property type="term" value="F:DNA polymerase processivity factor activity"/>
    <property type="evidence" value="ECO:0007669"/>
    <property type="project" value="InterPro"/>
</dbReference>
<dbReference type="GO" id="GO:0006275">
    <property type="term" value="P:regulation of DNA replication"/>
    <property type="evidence" value="ECO:0007669"/>
    <property type="project" value="InterPro"/>
</dbReference>
<organism evidence="5">
    <name type="scientific">viral metagenome</name>
    <dbReference type="NCBI Taxonomy" id="1070528"/>
    <lineage>
        <taxon>unclassified sequences</taxon>
        <taxon>metagenomes</taxon>
        <taxon>organismal metagenomes</taxon>
    </lineage>
</organism>
<dbReference type="InterPro" id="IPR046938">
    <property type="entry name" value="DNA_clamp_sf"/>
</dbReference>
<feature type="domain" description="Proliferating cell nuclear antigen PCNA C-terminal" evidence="4">
    <location>
        <begin position="134"/>
        <end position="257"/>
    </location>
</feature>
<evidence type="ECO:0000256" key="1">
    <source>
        <dbReference type="ARBA" id="ARBA00010462"/>
    </source>
</evidence>
<keyword evidence="2" id="KW-0238">DNA-binding</keyword>